<keyword evidence="1" id="KW-1133">Transmembrane helix</keyword>
<proteinExistence type="predicted"/>
<accession>A0A0W8G0M7</accession>
<organism evidence="2">
    <name type="scientific">hydrocarbon metagenome</name>
    <dbReference type="NCBI Taxonomy" id="938273"/>
    <lineage>
        <taxon>unclassified sequences</taxon>
        <taxon>metagenomes</taxon>
        <taxon>ecological metagenomes</taxon>
    </lineage>
</organism>
<protein>
    <submittedName>
        <fullName evidence="2">Uncharacterized protein</fullName>
    </submittedName>
</protein>
<comment type="caution">
    <text evidence="2">The sequence shown here is derived from an EMBL/GenBank/DDBJ whole genome shotgun (WGS) entry which is preliminary data.</text>
</comment>
<keyword evidence="1" id="KW-0472">Membrane</keyword>
<evidence type="ECO:0000256" key="1">
    <source>
        <dbReference type="SAM" id="Phobius"/>
    </source>
</evidence>
<dbReference type="EMBL" id="LNQE01000436">
    <property type="protein sequence ID" value="KUG26578.1"/>
    <property type="molecule type" value="Genomic_DNA"/>
</dbReference>
<reference evidence="2" key="1">
    <citation type="journal article" date="2015" name="Proc. Natl. Acad. Sci. U.S.A.">
        <title>Networks of energetic and metabolic interactions define dynamics in microbial communities.</title>
        <authorList>
            <person name="Embree M."/>
            <person name="Liu J.K."/>
            <person name="Al-Bassam M.M."/>
            <person name="Zengler K."/>
        </authorList>
    </citation>
    <scope>NUCLEOTIDE SEQUENCE</scope>
</reference>
<name>A0A0W8G0M7_9ZZZZ</name>
<sequence length="127" mass="13689">MGQQQLLLIVLGVIVVGIAIFVGINLFQANAAEAKRNNVINELVNLAAHAQQYYQKPAALGGGNRTFIGWYIPHELRTTANGSYKILNRAAQEITLIGTGNEVVTGTDSVKVQLVVSPTEYLAQVIN</sequence>
<keyword evidence="1" id="KW-0812">Transmembrane</keyword>
<gene>
    <name evidence="2" type="ORF">ASZ90_003580</name>
</gene>
<evidence type="ECO:0000313" key="2">
    <source>
        <dbReference type="EMBL" id="KUG26578.1"/>
    </source>
</evidence>
<feature type="transmembrane region" description="Helical" evidence="1">
    <location>
        <begin position="6"/>
        <end position="27"/>
    </location>
</feature>
<dbReference type="AlphaFoldDB" id="A0A0W8G0M7"/>